<name>A0A6J5R7R7_9CAUD</name>
<evidence type="ECO:0000313" key="1">
    <source>
        <dbReference type="EMBL" id="CAB4189748.1"/>
    </source>
</evidence>
<protein>
    <submittedName>
        <fullName evidence="1">Uncharacterized protein</fullName>
    </submittedName>
</protein>
<proteinExistence type="predicted"/>
<dbReference type="EMBL" id="LR797147">
    <property type="protein sequence ID" value="CAB4189748.1"/>
    <property type="molecule type" value="Genomic_DNA"/>
</dbReference>
<accession>A0A6J5R7R7</accession>
<gene>
    <name evidence="1" type="ORF">UFOVP1202_7</name>
</gene>
<organism evidence="1">
    <name type="scientific">uncultured Caudovirales phage</name>
    <dbReference type="NCBI Taxonomy" id="2100421"/>
    <lineage>
        <taxon>Viruses</taxon>
        <taxon>Duplodnaviria</taxon>
        <taxon>Heunggongvirae</taxon>
        <taxon>Uroviricota</taxon>
        <taxon>Caudoviricetes</taxon>
        <taxon>Peduoviridae</taxon>
        <taxon>Maltschvirus</taxon>
        <taxon>Maltschvirus maltsch</taxon>
    </lineage>
</organism>
<reference evidence="1" key="1">
    <citation type="submission" date="2020-05" db="EMBL/GenBank/DDBJ databases">
        <authorList>
            <person name="Chiriac C."/>
            <person name="Salcher M."/>
            <person name="Ghai R."/>
            <person name="Kavagutti S V."/>
        </authorList>
    </citation>
    <scope>NUCLEOTIDE SEQUENCE</scope>
</reference>
<sequence length="147" mass="15066">MAITQAMCTSFKSQLFEAVHDFRSSGGDTFKLALYTSTAVLSDATTAYAATNEVAASGSYAAGGGALTNISPTTSSTTAFVDFDDLSFTSATITARGALIYNTTPTHTYTNPSVVVLDFGADKTSTAGTFTIVFPAAAASTAIIRIA</sequence>